<evidence type="ECO:0000256" key="2">
    <source>
        <dbReference type="ARBA" id="ARBA00023008"/>
    </source>
</evidence>
<gene>
    <name evidence="5" type="ORF">GXX48_03900</name>
</gene>
<reference evidence="5 6" key="1">
    <citation type="journal article" date="2020" name="Biotechnol. Biofuels">
        <title>New insights from the biogas microbiome by comprehensive genome-resolved metagenomics of nearly 1600 species originating from multiple anaerobic digesters.</title>
        <authorList>
            <person name="Campanaro S."/>
            <person name="Treu L."/>
            <person name="Rodriguez-R L.M."/>
            <person name="Kovalovszki A."/>
            <person name="Ziels R.M."/>
            <person name="Maus I."/>
            <person name="Zhu X."/>
            <person name="Kougias P.G."/>
            <person name="Basile A."/>
            <person name="Luo G."/>
            <person name="Schluter A."/>
            <person name="Konstantinidis K.T."/>
            <person name="Angelidaki I."/>
        </authorList>
    </citation>
    <scope>NUCLEOTIDE SEQUENCE [LARGE SCALE GENOMIC DNA]</scope>
    <source>
        <strain evidence="5">AS04akNAM_66</strain>
    </source>
</reference>
<evidence type="ECO:0000313" key="6">
    <source>
        <dbReference type="Proteomes" id="UP000551563"/>
    </source>
</evidence>
<comment type="caution">
    <text evidence="5">The sequence shown here is derived from an EMBL/GenBank/DDBJ whole genome shotgun (WGS) entry which is preliminary data.</text>
</comment>
<dbReference type="AlphaFoldDB" id="A0A7V6P981"/>
<keyword evidence="1" id="KW-0479">Metal-binding</keyword>
<dbReference type="Gene3D" id="1.10.1280.10">
    <property type="entry name" value="Di-copper center containing domain from catechol oxidase"/>
    <property type="match status" value="1"/>
</dbReference>
<dbReference type="PANTHER" id="PTHR11474">
    <property type="entry name" value="TYROSINASE FAMILY MEMBER"/>
    <property type="match status" value="1"/>
</dbReference>
<evidence type="ECO:0000259" key="4">
    <source>
        <dbReference type="PROSITE" id="PS00498"/>
    </source>
</evidence>
<feature type="domain" description="Tyrosinase copper-binding" evidence="3">
    <location>
        <begin position="66"/>
        <end position="83"/>
    </location>
</feature>
<proteinExistence type="predicted"/>
<dbReference type="InterPro" id="IPR002227">
    <property type="entry name" value="Tyrosinase_Cu-bd"/>
</dbReference>
<organism evidence="5 6">
    <name type="scientific">Brucella intermedia</name>
    <dbReference type="NCBI Taxonomy" id="94625"/>
    <lineage>
        <taxon>Bacteria</taxon>
        <taxon>Pseudomonadati</taxon>
        <taxon>Pseudomonadota</taxon>
        <taxon>Alphaproteobacteria</taxon>
        <taxon>Hyphomicrobiales</taxon>
        <taxon>Brucellaceae</taxon>
        <taxon>Brucella/Ochrobactrum group</taxon>
        <taxon>Brucella</taxon>
    </lineage>
</organism>
<dbReference type="GO" id="GO:0046872">
    <property type="term" value="F:metal ion binding"/>
    <property type="evidence" value="ECO:0007669"/>
    <property type="project" value="UniProtKB-KW"/>
</dbReference>
<feature type="domain" description="Tyrosinase copper-binding" evidence="4">
    <location>
        <begin position="287"/>
        <end position="298"/>
    </location>
</feature>
<evidence type="ECO:0000259" key="3">
    <source>
        <dbReference type="PROSITE" id="PS00497"/>
    </source>
</evidence>
<dbReference type="PANTHER" id="PTHR11474:SF76">
    <property type="entry name" value="SHKT DOMAIN-CONTAINING PROTEIN"/>
    <property type="match status" value="1"/>
</dbReference>
<dbReference type="Pfam" id="PF00264">
    <property type="entry name" value="Tyrosinase"/>
    <property type="match status" value="1"/>
</dbReference>
<evidence type="ECO:0000256" key="1">
    <source>
        <dbReference type="ARBA" id="ARBA00022723"/>
    </source>
</evidence>
<dbReference type="SUPFAM" id="SSF48056">
    <property type="entry name" value="Di-copper centre-containing domain"/>
    <property type="match status" value="1"/>
</dbReference>
<dbReference type="EMBL" id="DUMN01000124">
    <property type="protein sequence ID" value="HHV66777.1"/>
    <property type="molecule type" value="Genomic_DNA"/>
</dbReference>
<dbReference type="InterPro" id="IPR008922">
    <property type="entry name" value="Di-copper_centre_dom_sf"/>
</dbReference>
<sequence>MTTSSSSNDPHSRAQAKYRRHNVFSVDGHAMLASYKKGIQVMLDLPARDPRNWFRYAFIHFLDCPHGNWWFPVWHRVYLYWFEKIIRELSEDPTFTLPYWDWSQYSGIPDSMFEGVLTPTHEEYRKYTKDIDTFTAFIQPDMRKYWNSMNAEQLSDMNNRGYSCFQDMWLDMLGCLNGPCDAGNRAFAETDIARYQRLTKPDLDDYTKASITSAEIENALAPQAFYSTDSTASFSSPETASHSIQPSRGCFSSFEIKHNLVHNSIGGVGPLNPGPYANMANFLSPVDPIFYLHHANIDRLWDVWARKQTKLQLQTGPTGANAGARYYDEQFLFFFNQNAQPVAPIPIPIWYHDLEPLDYDYAPGTGENIIYTANRINSNNSFLYEGVSNGTTASVNIPSKFLDTKNGTQKSLVVSVGFDRPDSDRNFDVLVNAPQATTSVTTSSPYYGGSIAFFGPSMSHMAMSSEAIFTITLPRTLQIYRNVYPNDRKRSADGVRLDVPRHKGFDFSYRPALSNAA</sequence>
<dbReference type="PRINTS" id="PR00092">
    <property type="entry name" value="TYROSINASE"/>
</dbReference>
<dbReference type="PROSITE" id="PS00497">
    <property type="entry name" value="TYROSINASE_1"/>
    <property type="match status" value="1"/>
</dbReference>
<protein>
    <submittedName>
        <fullName evidence="5">Tyrosinase family protein</fullName>
    </submittedName>
</protein>
<dbReference type="PROSITE" id="PS00498">
    <property type="entry name" value="TYROSINASE_2"/>
    <property type="match status" value="1"/>
</dbReference>
<accession>A0A7V6P981</accession>
<name>A0A7V6P981_9HYPH</name>
<dbReference type="GO" id="GO:0016491">
    <property type="term" value="F:oxidoreductase activity"/>
    <property type="evidence" value="ECO:0007669"/>
    <property type="project" value="InterPro"/>
</dbReference>
<dbReference type="Proteomes" id="UP000551563">
    <property type="component" value="Unassembled WGS sequence"/>
</dbReference>
<evidence type="ECO:0000313" key="5">
    <source>
        <dbReference type="EMBL" id="HHV66777.1"/>
    </source>
</evidence>
<dbReference type="InterPro" id="IPR050316">
    <property type="entry name" value="Tyrosinase/Hemocyanin"/>
</dbReference>
<keyword evidence="2" id="KW-0186">Copper</keyword>